<dbReference type="EMBL" id="CP002896">
    <property type="protein sequence ID" value="AEK45121.1"/>
    <property type="molecule type" value="Genomic_DNA"/>
</dbReference>
<evidence type="ECO:0000313" key="1">
    <source>
        <dbReference type="EMBL" id="AEK45121.1"/>
    </source>
</evidence>
<organism evidence="1 2">
    <name type="scientific">Amycolatopsis mediterranei (strain S699)</name>
    <name type="common">Nocardia mediterranei</name>
    <dbReference type="NCBI Taxonomy" id="713604"/>
    <lineage>
        <taxon>Bacteria</taxon>
        <taxon>Bacillati</taxon>
        <taxon>Actinomycetota</taxon>
        <taxon>Actinomycetes</taxon>
        <taxon>Pseudonocardiales</taxon>
        <taxon>Pseudonocardiaceae</taxon>
        <taxon>Amycolatopsis</taxon>
    </lineage>
</organism>
<accession>A0A9R0P2G9</accession>
<dbReference type="AlphaFoldDB" id="A0A9R0P2G9"/>
<gene>
    <name evidence="1" type="ordered locus">RAM_33240</name>
</gene>
<keyword evidence="2" id="KW-1185">Reference proteome</keyword>
<name>A0A9R0P2G9_AMYMS</name>
<evidence type="ECO:0000313" key="2">
    <source>
        <dbReference type="Proteomes" id="UP000006138"/>
    </source>
</evidence>
<reference evidence="1 2" key="1">
    <citation type="journal article" date="2011" name="J. Bacteriol.">
        <title>Whole genome sequence of the rifamycin B-producing strain Amycolatopsis mediterranei S699.</title>
        <authorList>
            <person name="Verma M."/>
            <person name="Kaur J."/>
            <person name="Kumar M."/>
            <person name="Kumari K."/>
            <person name="Saxena A."/>
            <person name="Anand S."/>
            <person name="Nigam A."/>
            <person name="Ravi V."/>
            <person name="Raghuvanshi S."/>
            <person name="Khurana P."/>
            <person name="Tyagi A.K."/>
            <person name="Khurana J.P."/>
            <person name="Lal R."/>
        </authorList>
    </citation>
    <scope>NUCLEOTIDE SEQUENCE [LARGE SCALE GENOMIC DNA]</scope>
    <source>
        <strain evidence="1 2">S699</strain>
    </source>
</reference>
<protein>
    <submittedName>
        <fullName evidence="1">Uncharacterized protein</fullName>
    </submittedName>
</protein>
<proteinExistence type="predicted"/>
<dbReference type="Proteomes" id="UP000006138">
    <property type="component" value="Chromosome"/>
</dbReference>
<sequence length="36" mass="4137">MAAITDRPVLPVYLGVILRRTGDTWLISHYQVPRLD</sequence>
<dbReference type="KEGG" id="amn:RAM_33240"/>